<sequence length="103" mass="10256">MFDGSPVFRTPPAFPGASSTSCTESATILEDAGLGRIKGSSSSGMGLYQISPSSSASFSSLRSEVGKVKGLAGVVGMVSVSAALTGTSLSALDKSRSGSLFPM</sequence>
<evidence type="ECO:0000256" key="1">
    <source>
        <dbReference type="SAM" id="MobiDB-lite"/>
    </source>
</evidence>
<dbReference type="EMBL" id="DYDO01001878">
    <property type="protein sequence ID" value="DBA13489.1"/>
    <property type="molecule type" value="Genomic_DNA"/>
</dbReference>
<protein>
    <submittedName>
        <fullName evidence="2">Uncharacterized protein</fullName>
    </submittedName>
</protein>
<comment type="caution">
    <text evidence="2">The sequence shown here is derived from an EMBL/GenBank/DDBJ whole genome shotgun (WGS) entry which is preliminary data.</text>
</comment>
<name>A0AAV2ZI66_PYXAD</name>
<feature type="region of interest" description="Disordered" evidence="1">
    <location>
        <begin position="1"/>
        <end position="21"/>
    </location>
</feature>
<keyword evidence="3" id="KW-1185">Reference proteome</keyword>
<reference evidence="2" key="1">
    <citation type="thesis" date="2020" institute="ProQuest LLC" country="789 East Eisenhower Parkway, Ann Arbor, MI, USA">
        <title>Comparative Genomics and Chromosome Evolution.</title>
        <authorList>
            <person name="Mudd A.B."/>
        </authorList>
    </citation>
    <scope>NUCLEOTIDE SEQUENCE</scope>
    <source>
        <strain evidence="2">1538</strain>
        <tissue evidence="2">Blood</tissue>
    </source>
</reference>
<organism evidence="2 3">
    <name type="scientific">Pyxicephalus adspersus</name>
    <name type="common">African bullfrog</name>
    <dbReference type="NCBI Taxonomy" id="30357"/>
    <lineage>
        <taxon>Eukaryota</taxon>
        <taxon>Metazoa</taxon>
        <taxon>Chordata</taxon>
        <taxon>Craniata</taxon>
        <taxon>Vertebrata</taxon>
        <taxon>Euteleostomi</taxon>
        <taxon>Amphibia</taxon>
        <taxon>Batrachia</taxon>
        <taxon>Anura</taxon>
        <taxon>Neobatrachia</taxon>
        <taxon>Ranoidea</taxon>
        <taxon>Pyxicephalidae</taxon>
        <taxon>Pyxicephalinae</taxon>
        <taxon>Pyxicephalus</taxon>
    </lineage>
</organism>
<dbReference type="AlphaFoldDB" id="A0AAV2ZI66"/>
<gene>
    <name evidence="2" type="ORF">GDO54_018477</name>
</gene>
<dbReference type="Proteomes" id="UP001181693">
    <property type="component" value="Unassembled WGS sequence"/>
</dbReference>
<evidence type="ECO:0000313" key="3">
    <source>
        <dbReference type="Proteomes" id="UP001181693"/>
    </source>
</evidence>
<accession>A0AAV2ZI66</accession>
<proteinExistence type="predicted"/>
<evidence type="ECO:0000313" key="2">
    <source>
        <dbReference type="EMBL" id="DBA13489.1"/>
    </source>
</evidence>